<dbReference type="AlphaFoldDB" id="A0A4D7B0L8"/>
<dbReference type="Pfam" id="PF05425">
    <property type="entry name" value="CopD"/>
    <property type="match status" value="1"/>
</dbReference>
<evidence type="ECO:0000256" key="1">
    <source>
        <dbReference type="ARBA" id="ARBA00004651"/>
    </source>
</evidence>
<feature type="transmembrane region" description="Helical" evidence="9">
    <location>
        <begin position="333"/>
        <end position="351"/>
    </location>
</feature>
<name>A0A4D7B0L8_9HYPH</name>
<keyword evidence="3 9" id="KW-0812">Transmembrane</keyword>
<keyword evidence="13" id="KW-1185">Reference proteome</keyword>
<dbReference type="GO" id="GO:0046688">
    <property type="term" value="P:response to copper ion"/>
    <property type="evidence" value="ECO:0007669"/>
    <property type="project" value="InterPro"/>
</dbReference>
<dbReference type="Proteomes" id="UP000298781">
    <property type="component" value="Chromosome"/>
</dbReference>
<dbReference type="Pfam" id="PF04234">
    <property type="entry name" value="CopC"/>
    <property type="match status" value="1"/>
</dbReference>
<evidence type="ECO:0000256" key="5">
    <source>
        <dbReference type="ARBA" id="ARBA00022729"/>
    </source>
</evidence>
<protein>
    <submittedName>
        <fullName evidence="12">Copper-binding protein</fullName>
    </submittedName>
</protein>
<dbReference type="GO" id="GO:0005507">
    <property type="term" value="F:copper ion binding"/>
    <property type="evidence" value="ECO:0007669"/>
    <property type="project" value="InterPro"/>
</dbReference>
<comment type="subcellular location">
    <subcellularLocation>
        <location evidence="1">Cell membrane</location>
        <topology evidence="1">Multi-pass membrane protein</topology>
    </subcellularLocation>
</comment>
<feature type="transmembrane region" description="Helical" evidence="9">
    <location>
        <begin position="260"/>
        <end position="283"/>
    </location>
</feature>
<keyword evidence="4" id="KW-0479">Metal-binding</keyword>
<feature type="transmembrane region" description="Helical" evidence="9">
    <location>
        <begin position="231"/>
        <end position="253"/>
    </location>
</feature>
<dbReference type="KEGG" id="pstg:E8M01_24975"/>
<dbReference type="EMBL" id="CP039690">
    <property type="protein sequence ID" value="QCI67199.1"/>
    <property type="molecule type" value="Genomic_DNA"/>
</dbReference>
<feature type="domain" description="CopC" evidence="10">
    <location>
        <begin position="39"/>
        <end position="130"/>
    </location>
</feature>
<evidence type="ECO:0000256" key="9">
    <source>
        <dbReference type="SAM" id="Phobius"/>
    </source>
</evidence>
<dbReference type="InterPro" id="IPR014755">
    <property type="entry name" value="Cu-Rt/internalin_Ig-like"/>
</dbReference>
<accession>A0A4D7B0L8</accession>
<dbReference type="InterPro" id="IPR014756">
    <property type="entry name" value="Ig_E-set"/>
</dbReference>
<evidence type="ECO:0000313" key="12">
    <source>
        <dbReference type="EMBL" id="QCI67199.1"/>
    </source>
</evidence>
<feature type="transmembrane region" description="Helical" evidence="9">
    <location>
        <begin position="162"/>
        <end position="184"/>
    </location>
</feature>
<evidence type="ECO:0000256" key="3">
    <source>
        <dbReference type="ARBA" id="ARBA00022692"/>
    </source>
</evidence>
<keyword evidence="6 9" id="KW-1133">Transmembrane helix</keyword>
<dbReference type="GO" id="GO:0006825">
    <property type="term" value="P:copper ion transport"/>
    <property type="evidence" value="ECO:0007669"/>
    <property type="project" value="InterPro"/>
</dbReference>
<keyword evidence="7" id="KW-0186">Copper</keyword>
<dbReference type="Gene3D" id="2.60.40.1220">
    <property type="match status" value="1"/>
</dbReference>
<gene>
    <name evidence="12" type="ORF">E8M01_24975</name>
</gene>
<feature type="transmembrane region" description="Helical" evidence="9">
    <location>
        <begin position="295"/>
        <end position="313"/>
    </location>
</feature>
<evidence type="ECO:0000313" key="13">
    <source>
        <dbReference type="Proteomes" id="UP000298781"/>
    </source>
</evidence>
<keyword evidence="5" id="KW-0732">Signal</keyword>
<evidence type="ECO:0000256" key="6">
    <source>
        <dbReference type="ARBA" id="ARBA00022989"/>
    </source>
</evidence>
<dbReference type="InterPro" id="IPR007348">
    <property type="entry name" value="CopC_dom"/>
</dbReference>
<evidence type="ECO:0000256" key="7">
    <source>
        <dbReference type="ARBA" id="ARBA00023008"/>
    </source>
</evidence>
<sequence length="548" mass="56560">MTSGPGRRHDQVMTASSHWLGVLLAFMLVLFVPSAAFAHASLVKAEPADGAMLAVTPPTVVLRFNEAVAPAVIQLIDAEGKSRPDITVTADDDTIRVGLPATLPHGTQVLSYRIISADGHPVSGAVQFSIGRVSGATSVGAHNGMFADAGASLGWAIWLSRFGVYLGLFAGIGGAFFMAVLASARQPAPAALAALGLGLASAIASLGVQGLDLLGLGFGDLATSAPWRAALATSLGPSLGLGAAAMLAGLAALICRSDRLARVLAVSGLIGVGLSLAATGHAAHAPPQVLTRSAVFLHGIGAAYWAGALLPLALMARRPGPELLAALSRFSRLAVPLVAVLALSGLGLAVIQLDRPAALIDTAYGQVLTAKLVLVALLLALAAFNRFRLTPALPRAPSNTRALIRSIGAEVVLVLAILGLVAGWRFTPPPRVTAAVAAARVPVNLHIHTDKGMVDIVVSPGAVGPNSFDLQFLSADFGLLAPRDVRLTLAQSARGIAPFMRRATRRADGNWELRDMVLPFAGRWQVTVDAYVTDFDLVTLDGELEVKP</sequence>
<evidence type="ECO:0000256" key="8">
    <source>
        <dbReference type="ARBA" id="ARBA00023136"/>
    </source>
</evidence>
<feature type="transmembrane region" description="Helical" evidence="9">
    <location>
        <begin position="191"/>
        <end position="211"/>
    </location>
</feature>
<dbReference type="OrthoDB" id="8374223at2"/>
<proteinExistence type="predicted"/>
<evidence type="ECO:0000256" key="4">
    <source>
        <dbReference type="ARBA" id="ARBA00022723"/>
    </source>
</evidence>
<reference evidence="12 13" key="1">
    <citation type="submission" date="2019-04" db="EMBL/GenBank/DDBJ databases">
        <title>Phreatobacter aquaticus sp. nov.</title>
        <authorList>
            <person name="Choi A."/>
        </authorList>
    </citation>
    <scope>NUCLEOTIDE SEQUENCE [LARGE SCALE GENOMIC DNA]</scope>
    <source>
        <strain evidence="12 13">KCTC 52518</strain>
    </source>
</reference>
<keyword evidence="8 9" id="KW-0472">Membrane</keyword>
<evidence type="ECO:0000259" key="11">
    <source>
        <dbReference type="Pfam" id="PF05425"/>
    </source>
</evidence>
<evidence type="ECO:0000259" key="10">
    <source>
        <dbReference type="Pfam" id="PF04234"/>
    </source>
</evidence>
<dbReference type="PANTHER" id="PTHR34820:SF4">
    <property type="entry name" value="INNER MEMBRANE PROTEIN YEBZ"/>
    <property type="match status" value="1"/>
</dbReference>
<dbReference type="SUPFAM" id="SSF81296">
    <property type="entry name" value="E set domains"/>
    <property type="match status" value="1"/>
</dbReference>
<dbReference type="InterPro" id="IPR008457">
    <property type="entry name" value="Cu-R_CopD_dom"/>
</dbReference>
<evidence type="ECO:0000256" key="2">
    <source>
        <dbReference type="ARBA" id="ARBA00022475"/>
    </source>
</evidence>
<feature type="transmembrane region" description="Helical" evidence="9">
    <location>
        <begin position="403"/>
        <end position="424"/>
    </location>
</feature>
<dbReference type="GO" id="GO:0042597">
    <property type="term" value="C:periplasmic space"/>
    <property type="evidence" value="ECO:0007669"/>
    <property type="project" value="InterPro"/>
</dbReference>
<feature type="domain" description="Copper resistance protein D" evidence="11">
    <location>
        <begin position="325"/>
        <end position="424"/>
    </location>
</feature>
<keyword evidence="2" id="KW-1003">Cell membrane</keyword>
<dbReference type="GO" id="GO:0005886">
    <property type="term" value="C:plasma membrane"/>
    <property type="evidence" value="ECO:0007669"/>
    <property type="project" value="UniProtKB-SubCell"/>
</dbReference>
<feature type="transmembrane region" description="Helical" evidence="9">
    <location>
        <begin position="363"/>
        <end position="382"/>
    </location>
</feature>
<dbReference type="PANTHER" id="PTHR34820">
    <property type="entry name" value="INNER MEMBRANE PROTEIN YEBZ"/>
    <property type="match status" value="1"/>
</dbReference>
<dbReference type="InterPro" id="IPR032694">
    <property type="entry name" value="CopC/D"/>
</dbReference>
<organism evidence="12 13">
    <name type="scientific">Phreatobacter stygius</name>
    <dbReference type="NCBI Taxonomy" id="1940610"/>
    <lineage>
        <taxon>Bacteria</taxon>
        <taxon>Pseudomonadati</taxon>
        <taxon>Pseudomonadota</taxon>
        <taxon>Alphaproteobacteria</taxon>
        <taxon>Hyphomicrobiales</taxon>
        <taxon>Phreatobacteraceae</taxon>
        <taxon>Phreatobacter</taxon>
    </lineage>
</organism>